<dbReference type="PANTHER" id="PTHR46160">
    <property type="entry name" value="ALPHA-TECTORIN-RELATED"/>
    <property type="match status" value="1"/>
</dbReference>
<dbReference type="Pfam" id="PF08742">
    <property type="entry name" value="C8"/>
    <property type="match status" value="2"/>
</dbReference>
<dbReference type="Pfam" id="PF01826">
    <property type="entry name" value="TIL"/>
    <property type="match status" value="3"/>
</dbReference>
<dbReference type="InterPro" id="IPR052749">
    <property type="entry name" value="Alpha-tectorin"/>
</dbReference>
<evidence type="ECO:0000256" key="8">
    <source>
        <dbReference type="ARBA" id="ARBA00023180"/>
    </source>
</evidence>
<sequence>MDGSPGRRKAGVPLRGWTTVLWGVFYLLSVVASAPHHLGKEFVVAFMQNGLQQSLNSDFKLLIRGYSPFTAVTISMKKPGLRMTVQVTTGQTVLVKIPPQAEMVGSKIFDNTVVVRANNAISLVAINEKPTSADSTVVYPVDSWGTEYQIVTPNVGTDRYGEFVVAAWDEPTTVDVHLKATVNYQGQSYPRGSVLPIKLEPFQAAQLQSPADMSGTRIVAQKPVAVFTGHTCLARFTQCDHLVEQLQPVSSWGTTFIVPPLPFDTQSDIVYVSTSQVTRVESQHGASKTSRELRPGRSTLYGLQAPNSLYLSANNGIQVIFFADGGNKDSITYDPFFMTIPDVSSYCHSYNIFALEGYNNYAILIAKTSETAGIMFNKTPLGNVGWKPVPGTDYSWVRQSLGGQFAVHTVEHKTSPFGLLSMGIREQKSYGLVAVCDSDPCRAMKCRTKETCKIEKGEAVCVHDYMGTCMGSQSLQYHTFDGMTVDIQGGCTYTVAKYCGQDPTLVPFLVEEKKSEGNFKEWLTNVLVYGYNISIHKGEGGKIQVNDQLTRLPATLKDGKIQISQNEGRVILQTDFGLQVTYDEDWAVMVAVPSSYFGATCGLCGNFNEDAEDEMKLADGTQAASVEDWAESWRDPSCQDDCGGQGTLQDTEGCAQRCPQNSHFETCGTACPATCAHPKAPTSCSKPCTASCQCDEGFVLHDDACVPAESCGCSYNDRSYKVQEEFWEDGSCQSRCRCEAGGKVTCKKSGCKAHEKCTVVDGVPSCQANKFLTCIGTGDPHYTTFDGLKYDFQGTCIYQFAALCSQNPSLVPFTVKVENNNRGSKAVSFTKTVTLEVYGNTISMSQEHPRKVKLNGAFVELPFTQKDQFELYHSGVHGFVRTKFGLRVSFDWYSYARVILPDAYAGAVCGLCGNANGNPDDDFIARDGKRAKDEIQLADSWKVGDVPGCSAGCVGDCPVCNEEQKQLYRGDGYCGVIARAGGPFRNCHRVVNPGNFLEDCAFDACQYKGRRDILCKAIAAYMTECQSNGAGVEEWRTPSFCAPVCPRHSHYELCGNACPTTCRGRASPEGCASAPCTEGCFCDEGFVLSGAECVPASECGCEHRGRYYKKGEDFYASCRERCICKANGVVECKEAACGAHEECRVEDGVLGCYPAGYGRLVVSGDPHYVTFDGRAFDLQGSCNYVLARVCKPEQRLANFSVLLEHDVSGRGNVALTKKVAVSIHGYTVSMERGRKWEVMVDGEHFTLPLVTEDRKIRIGQEGNNIVLQTAAGLRLLYNAATYLLITIPDAYRGRVCGLGGNFNGDPGDDFQLPGGSLAKSTEEFVTSWKMPAEDGACTDGCNGNACPVCDASATAPYGAGDSCGLIRDPTGPFGTCHHRVSPVEYFHHCLHDVCAAEGARDALCHSLQAYAAACQAAGAEIGGWRTVTFCPLSCPPHSHYELCTRTCDFTCASLSVPAPCSWTCFEGCQCDDGYLFDGESCVSLEQCGCVHQGRYFKAGETIVSNNCSTKCNCHPSRGLICEATRCPPDEVVVEVSECRDDGIPAAVAVFVFFRDAFITVNNNMEVWVNGLFTRLPAEVSEAISLSTAAGNVTISHTSGLDVLFSPNGEVTLTARAALVNRLCAPCGNFNGDASDDLKLPDGRTVKTIADVIDAWKAKDFAGCRASNIVRMEVEAPVYPVQ</sequence>
<feature type="domain" description="VWFD" evidence="10">
    <location>
        <begin position="1487"/>
        <end position="1664"/>
    </location>
</feature>
<dbReference type="InterPro" id="IPR025615">
    <property type="entry name" value="TILa_dom"/>
</dbReference>
<dbReference type="SUPFAM" id="SSF57567">
    <property type="entry name" value="Serine protease inhibitors"/>
    <property type="match status" value="3"/>
</dbReference>
<dbReference type="SMART" id="SM00832">
    <property type="entry name" value="C8"/>
    <property type="match status" value="2"/>
</dbReference>
<dbReference type="CDD" id="cd19941">
    <property type="entry name" value="TIL"/>
    <property type="match status" value="3"/>
</dbReference>
<dbReference type="Ensembl" id="ENSAPLT00000027178.1">
    <property type="protein sequence ID" value="ENSAPLP00000022152.1"/>
    <property type="gene ID" value="ENSAPLG00000028134.1"/>
</dbReference>
<dbReference type="PROSITE" id="PS51233">
    <property type="entry name" value="VWFD"/>
    <property type="match status" value="4"/>
</dbReference>
<proteinExistence type="predicted"/>
<feature type="domain" description="VWFD" evidence="10">
    <location>
        <begin position="1158"/>
        <end position="1338"/>
    </location>
</feature>
<organism evidence="11 12">
    <name type="scientific">Anas platyrhynchos platyrhynchos</name>
    <name type="common">Northern mallard</name>
    <dbReference type="NCBI Taxonomy" id="8840"/>
    <lineage>
        <taxon>Eukaryota</taxon>
        <taxon>Metazoa</taxon>
        <taxon>Chordata</taxon>
        <taxon>Craniata</taxon>
        <taxon>Vertebrata</taxon>
        <taxon>Euteleostomi</taxon>
        <taxon>Archelosauria</taxon>
        <taxon>Archosauria</taxon>
        <taxon>Dinosauria</taxon>
        <taxon>Saurischia</taxon>
        <taxon>Theropoda</taxon>
        <taxon>Coelurosauria</taxon>
        <taxon>Aves</taxon>
        <taxon>Neognathae</taxon>
        <taxon>Galloanserae</taxon>
        <taxon>Anseriformes</taxon>
        <taxon>Anatidae</taxon>
        <taxon>Anatinae</taxon>
        <taxon>Anas</taxon>
    </lineage>
</organism>
<feature type="transmembrane region" description="Helical" evidence="9">
    <location>
        <begin position="12"/>
        <end position="32"/>
    </location>
</feature>
<dbReference type="Pfam" id="PF17517">
    <property type="entry name" value="IgGFc_binding"/>
    <property type="match status" value="1"/>
</dbReference>
<evidence type="ECO:0000256" key="3">
    <source>
        <dbReference type="ARBA" id="ARBA00022525"/>
    </source>
</evidence>
<keyword evidence="5" id="KW-0677">Repeat</keyword>
<dbReference type="STRING" id="8840.ENSAPLP00000022152"/>
<keyword evidence="7" id="KW-1015">Disulfide bond</keyword>
<evidence type="ECO:0000256" key="9">
    <source>
        <dbReference type="SAM" id="Phobius"/>
    </source>
</evidence>
<evidence type="ECO:0000256" key="7">
    <source>
        <dbReference type="ARBA" id="ARBA00023157"/>
    </source>
</evidence>
<evidence type="ECO:0000313" key="12">
    <source>
        <dbReference type="Proteomes" id="UP000016666"/>
    </source>
</evidence>
<keyword evidence="9" id="KW-0812">Transmembrane</keyword>
<dbReference type="GO" id="GO:0005576">
    <property type="term" value="C:extracellular region"/>
    <property type="evidence" value="ECO:0007669"/>
    <property type="project" value="UniProtKB-SubCell"/>
</dbReference>
<dbReference type="GeneTree" id="ENSGT00950000183155"/>
<dbReference type="PANTHER" id="PTHR46160:SF3">
    <property type="entry name" value="ALPHA-TECTORIN"/>
    <property type="match status" value="1"/>
</dbReference>
<keyword evidence="4" id="KW-0732">Signal</keyword>
<dbReference type="FunFam" id="2.10.25.10:FF:000055">
    <property type="entry name" value="alpha-tectorin isoform X1"/>
    <property type="match status" value="2"/>
</dbReference>
<evidence type="ECO:0000256" key="5">
    <source>
        <dbReference type="ARBA" id="ARBA00022737"/>
    </source>
</evidence>
<protein>
    <recommendedName>
        <fullName evidence="10">VWFD domain-containing protein</fullName>
    </recommendedName>
</protein>
<evidence type="ECO:0000256" key="1">
    <source>
        <dbReference type="ARBA" id="ARBA00004370"/>
    </source>
</evidence>
<dbReference type="InterPro" id="IPR035234">
    <property type="entry name" value="IgGFc-bd_N"/>
</dbReference>
<name>A0A493T8J4_ANAPP</name>
<reference evidence="11" key="3">
    <citation type="submission" date="2025-09" db="UniProtKB">
        <authorList>
            <consortium name="Ensembl"/>
        </authorList>
    </citation>
    <scope>IDENTIFICATION</scope>
</reference>
<dbReference type="Proteomes" id="UP000016666">
    <property type="component" value="Unassembled WGS sequence"/>
</dbReference>
<dbReference type="SMART" id="SM00216">
    <property type="entry name" value="VWD"/>
    <property type="match status" value="4"/>
</dbReference>
<reference evidence="11" key="2">
    <citation type="submission" date="2025-08" db="UniProtKB">
        <authorList>
            <consortium name="Ensembl"/>
        </authorList>
    </citation>
    <scope>IDENTIFICATION</scope>
</reference>
<dbReference type="Pfam" id="PF00094">
    <property type="entry name" value="VWD"/>
    <property type="match status" value="4"/>
</dbReference>
<dbReference type="Pfam" id="PF12714">
    <property type="entry name" value="TILa"/>
    <property type="match status" value="2"/>
</dbReference>
<dbReference type="InterPro" id="IPR001846">
    <property type="entry name" value="VWF_type-D"/>
</dbReference>
<evidence type="ECO:0000259" key="10">
    <source>
        <dbReference type="PROSITE" id="PS51233"/>
    </source>
</evidence>
<keyword evidence="3" id="KW-0964">Secreted</keyword>
<dbReference type="FunFam" id="2.10.25.10:FF:000153">
    <property type="entry name" value="MUC5B isoform 1"/>
    <property type="match status" value="1"/>
</dbReference>
<feature type="domain" description="VWFD" evidence="10">
    <location>
        <begin position="467"/>
        <end position="643"/>
    </location>
</feature>
<accession>A0A493T8J4</accession>
<dbReference type="InterPro" id="IPR036084">
    <property type="entry name" value="Ser_inhib-like_sf"/>
</dbReference>
<evidence type="ECO:0000256" key="2">
    <source>
        <dbReference type="ARBA" id="ARBA00004613"/>
    </source>
</evidence>
<dbReference type="GO" id="GO:0016020">
    <property type="term" value="C:membrane"/>
    <property type="evidence" value="ECO:0007669"/>
    <property type="project" value="UniProtKB-SubCell"/>
</dbReference>
<dbReference type="OMA" id="ITHRSGM"/>
<keyword evidence="9" id="KW-1133">Transmembrane helix</keyword>
<feature type="domain" description="VWFD" evidence="10">
    <location>
        <begin position="772"/>
        <end position="950"/>
    </location>
</feature>
<dbReference type="Gene3D" id="2.10.25.10">
    <property type="entry name" value="Laminin"/>
    <property type="match status" value="3"/>
</dbReference>
<evidence type="ECO:0000256" key="4">
    <source>
        <dbReference type="ARBA" id="ARBA00022729"/>
    </source>
</evidence>
<reference evidence="12" key="1">
    <citation type="submission" date="2017-10" db="EMBL/GenBank/DDBJ databases">
        <title>A new Pekin duck reference genome.</title>
        <authorList>
            <person name="Hou Z.-C."/>
            <person name="Zhou Z.-K."/>
            <person name="Zhu F."/>
            <person name="Hou S.-S."/>
        </authorList>
    </citation>
    <scope>NUCLEOTIDE SEQUENCE [LARGE SCALE GENOMIC DNA]</scope>
</reference>
<dbReference type="InterPro" id="IPR002919">
    <property type="entry name" value="TIL_dom"/>
</dbReference>
<keyword evidence="6 9" id="KW-0472">Membrane</keyword>
<keyword evidence="8" id="KW-0325">Glycoprotein</keyword>
<evidence type="ECO:0000256" key="6">
    <source>
        <dbReference type="ARBA" id="ARBA00023136"/>
    </source>
</evidence>
<comment type="subcellular location">
    <subcellularLocation>
        <location evidence="1">Membrane</location>
    </subcellularLocation>
    <subcellularLocation>
        <location evidence="2">Secreted</location>
    </subcellularLocation>
</comment>
<dbReference type="InterPro" id="IPR014853">
    <property type="entry name" value="VWF/SSPO/ZAN-like_Cys-rich_dom"/>
</dbReference>
<evidence type="ECO:0000313" key="11">
    <source>
        <dbReference type="Ensembl" id="ENSAPLP00000022152.1"/>
    </source>
</evidence>
<keyword evidence="12" id="KW-1185">Reference proteome</keyword>